<accession>E6U9H4</accession>
<dbReference type="STRING" id="663278.Ethha_0588"/>
<dbReference type="Proteomes" id="UP000001551">
    <property type="component" value="Chromosome"/>
</dbReference>
<proteinExistence type="predicted"/>
<dbReference type="EMBL" id="CP002400">
    <property type="protein sequence ID" value="ADU26165.1"/>
    <property type="molecule type" value="Genomic_DNA"/>
</dbReference>
<sequence length="66" mass="7414">MIDVCTNRHKLLACVKCPGSVNCPEYAGKAKKYKPQSQSEEKWDVPMKTDSFSERPGWVPTAVREG</sequence>
<reference evidence="2 3" key="1">
    <citation type="submission" date="2010-12" db="EMBL/GenBank/DDBJ databases">
        <title>Complete sequence of Ethanoligenens harbinense YUAN-3.</title>
        <authorList>
            <person name="Lucas S."/>
            <person name="Copeland A."/>
            <person name="Lapidus A."/>
            <person name="Cheng J.-F."/>
            <person name="Bruce D."/>
            <person name="Goodwin L."/>
            <person name="Pitluck S."/>
            <person name="Chertkov O."/>
            <person name="Misra M."/>
            <person name="Detter J.C."/>
            <person name="Han C."/>
            <person name="Tapia R."/>
            <person name="Land M."/>
            <person name="Hauser L."/>
            <person name="Jeffries C."/>
            <person name="Kyrpides N."/>
            <person name="Ivanova N."/>
            <person name="Mikhailova N."/>
            <person name="Wang A."/>
            <person name="Mouttaki H."/>
            <person name="He Z."/>
            <person name="Zhou J."/>
            <person name="Hemme C.L."/>
            <person name="Woyke T."/>
        </authorList>
    </citation>
    <scope>NUCLEOTIDE SEQUENCE [LARGE SCALE GENOMIC DNA]</scope>
    <source>
        <strain evidence="3">DSM 18485 / JCM 12961 / CGMCC 1.5033 / YUAN-3</strain>
    </source>
</reference>
<evidence type="ECO:0000313" key="2">
    <source>
        <dbReference type="EMBL" id="ADU26165.1"/>
    </source>
</evidence>
<organism evidence="2 3">
    <name type="scientific">Ethanoligenens harbinense (strain DSM 18485 / JCM 12961 / CGMCC 1.5033 / YUAN-3)</name>
    <dbReference type="NCBI Taxonomy" id="663278"/>
    <lineage>
        <taxon>Bacteria</taxon>
        <taxon>Bacillati</taxon>
        <taxon>Bacillota</taxon>
        <taxon>Clostridia</taxon>
        <taxon>Eubacteriales</taxon>
        <taxon>Oscillospiraceae</taxon>
        <taxon>Ethanoligenens</taxon>
    </lineage>
</organism>
<gene>
    <name evidence="2" type="ordered locus">Ethha_0588</name>
</gene>
<feature type="compositionally biased region" description="Basic and acidic residues" evidence="1">
    <location>
        <begin position="39"/>
        <end position="53"/>
    </location>
</feature>
<dbReference type="KEGG" id="eha:Ethha_0588"/>
<protein>
    <submittedName>
        <fullName evidence="2">Uncharacterized protein</fullName>
    </submittedName>
</protein>
<keyword evidence="3" id="KW-1185">Reference proteome</keyword>
<feature type="region of interest" description="Disordered" evidence="1">
    <location>
        <begin position="34"/>
        <end position="66"/>
    </location>
</feature>
<dbReference type="HOGENOM" id="CLU_2824657_0_0_9"/>
<name>E6U9H4_ETHHY</name>
<evidence type="ECO:0000313" key="3">
    <source>
        <dbReference type="Proteomes" id="UP000001551"/>
    </source>
</evidence>
<dbReference type="AlphaFoldDB" id="E6U9H4"/>
<evidence type="ECO:0000256" key="1">
    <source>
        <dbReference type="SAM" id="MobiDB-lite"/>
    </source>
</evidence>